<dbReference type="EMBL" id="CP071869">
    <property type="protein sequence ID" value="QTE23603.1"/>
    <property type="molecule type" value="Genomic_DNA"/>
</dbReference>
<name>A0A975CPZ2_9FLAO</name>
<accession>A0A975CPZ2</accession>
<keyword evidence="2" id="KW-1185">Reference proteome</keyword>
<sequence length="75" mass="8764">MKIYKEIVRKLDDELNILEIETEDILVKAEKGIKLTKQALKDIRNLVTDCEFKTAENEINFFLFSSCQNKILLTT</sequence>
<evidence type="ECO:0000313" key="2">
    <source>
        <dbReference type="Proteomes" id="UP000663920"/>
    </source>
</evidence>
<gene>
    <name evidence="1" type="ORF">J3359_04800</name>
</gene>
<reference evidence="1 2" key="1">
    <citation type="submission" date="2021-03" db="EMBL/GenBank/DDBJ databases">
        <title>Complete genome of Polaribacter_sp.SM13.</title>
        <authorList>
            <person name="Jeong S.W."/>
            <person name="Bae J.W."/>
        </authorList>
    </citation>
    <scope>NUCLEOTIDE SEQUENCE [LARGE SCALE GENOMIC DNA]</scope>
    <source>
        <strain evidence="1 2">SM13</strain>
    </source>
</reference>
<protein>
    <submittedName>
        <fullName evidence="1">Uncharacterized protein</fullName>
    </submittedName>
</protein>
<organism evidence="1 2">
    <name type="scientific">Polaribacter cellanae</name>
    <dbReference type="NCBI Taxonomy" id="2818493"/>
    <lineage>
        <taxon>Bacteria</taxon>
        <taxon>Pseudomonadati</taxon>
        <taxon>Bacteroidota</taxon>
        <taxon>Flavobacteriia</taxon>
        <taxon>Flavobacteriales</taxon>
        <taxon>Flavobacteriaceae</taxon>
    </lineage>
</organism>
<dbReference type="AlphaFoldDB" id="A0A975CPZ2"/>
<dbReference type="KEGG" id="pcea:J3359_04800"/>
<proteinExistence type="predicted"/>
<dbReference type="RefSeq" id="WP_208079608.1">
    <property type="nucleotide sequence ID" value="NZ_CP071869.1"/>
</dbReference>
<evidence type="ECO:0000313" key="1">
    <source>
        <dbReference type="EMBL" id="QTE23603.1"/>
    </source>
</evidence>
<dbReference type="Proteomes" id="UP000663920">
    <property type="component" value="Chromosome"/>
</dbReference>